<sequence>MVRLRRGKVVLASMVLMLAVTGCSGNKSASDYYKEGMKQYKAQKYEEASESLKEAVTKNPNKAEYYIDYGMTLIQCGNYEEALIQFNKAILNKDNKIVRENNKMAYRGIGIAYYDSADYASAIKEFKKALKISERTDLDLDILFYLGDAQTKTLDQEGAIATYTKIIEKKPKQSDAYYKRAVLKGQMGELEGSVADFDKAISFDKDNYEYYFGKYAILLQQGDSTGAEEVLKNALAIKTESKEDYYNVAILHFYQGNNDVAKGELATAIENGFTGAYFYLGEIAMSEKEYETAVSNYEQYIQNTPNLKSAVVYNQLGEAYLQSENYEQALKAFEEGIKLNDSAIMQPLKYNEIIALEHQGDFEQAYKKAKKYLKEYPEDEGMTKEIEFLKTRQENALIDNTK</sequence>
<feature type="repeat" description="TPR" evidence="3">
    <location>
        <begin position="29"/>
        <end position="62"/>
    </location>
</feature>
<feature type="repeat" description="TPR" evidence="3">
    <location>
        <begin position="174"/>
        <end position="207"/>
    </location>
</feature>
<dbReference type="EMBL" id="FRCP01000005">
    <property type="protein sequence ID" value="SHL99289.1"/>
    <property type="molecule type" value="Genomic_DNA"/>
</dbReference>
<dbReference type="PROSITE" id="PS50293">
    <property type="entry name" value="TPR_REGION"/>
    <property type="match status" value="1"/>
</dbReference>
<dbReference type="PANTHER" id="PTHR44858">
    <property type="entry name" value="TETRATRICOPEPTIDE REPEAT PROTEIN 6"/>
    <property type="match status" value="1"/>
</dbReference>
<dbReference type="Proteomes" id="UP000184038">
    <property type="component" value="Unassembled WGS sequence"/>
</dbReference>
<feature type="repeat" description="TPR" evidence="3">
    <location>
        <begin position="274"/>
        <end position="307"/>
    </location>
</feature>
<protein>
    <submittedName>
        <fullName evidence="5">Tetratricopeptide repeat-containing protein</fullName>
    </submittedName>
</protein>
<reference evidence="5 6" key="1">
    <citation type="submission" date="2016-11" db="EMBL/GenBank/DDBJ databases">
        <authorList>
            <person name="Jaros S."/>
            <person name="Januszkiewicz K."/>
            <person name="Wedrychowicz H."/>
        </authorList>
    </citation>
    <scope>NUCLEOTIDE SEQUENCE [LARGE SCALE GENOMIC DNA]</scope>
    <source>
        <strain evidence="5 6">DSM 15930</strain>
    </source>
</reference>
<dbReference type="Gene3D" id="1.25.40.10">
    <property type="entry name" value="Tetratricopeptide repeat domain"/>
    <property type="match status" value="4"/>
</dbReference>
<dbReference type="OrthoDB" id="305319at2"/>
<feature type="repeat" description="TPR" evidence="3">
    <location>
        <begin position="63"/>
        <end position="96"/>
    </location>
</feature>
<dbReference type="PANTHER" id="PTHR44858:SF1">
    <property type="entry name" value="UDP-N-ACETYLGLUCOSAMINE--PEPTIDE N-ACETYLGLUCOSAMINYLTRANSFERASE SPINDLY-RELATED"/>
    <property type="match status" value="1"/>
</dbReference>
<dbReference type="AlphaFoldDB" id="A0A1M7F6F3"/>
<dbReference type="InterPro" id="IPR011990">
    <property type="entry name" value="TPR-like_helical_dom_sf"/>
</dbReference>
<dbReference type="Pfam" id="PF13181">
    <property type="entry name" value="TPR_8"/>
    <property type="match status" value="1"/>
</dbReference>
<dbReference type="InterPro" id="IPR050498">
    <property type="entry name" value="Ycf3"/>
</dbReference>
<dbReference type="RefSeq" id="WP_073282242.1">
    <property type="nucleotide sequence ID" value="NZ_FRCP01000005.1"/>
</dbReference>
<dbReference type="PROSITE" id="PS51257">
    <property type="entry name" value="PROKAR_LIPOPROTEIN"/>
    <property type="match status" value="1"/>
</dbReference>
<dbReference type="SUPFAM" id="SSF48439">
    <property type="entry name" value="Protein prenylyltransferase"/>
    <property type="match status" value="1"/>
</dbReference>
<dbReference type="PROSITE" id="PS50005">
    <property type="entry name" value="TPR"/>
    <property type="match status" value="6"/>
</dbReference>
<evidence type="ECO:0000256" key="2">
    <source>
        <dbReference type="ARBA" id="ARBA00022803"/>
    </source>
</evidence>
<keyword evidence="2 3" id="KW-0802">TPR repeat</keyword>
<organism evidence="5 6">
    <name type="scientific">Anaerosporobacter mobilis DSM 15930</name>
    <dbReference type="NCBI Taxonomy" id="1120996"/>
    <lineage>
        <taxon>Bacteria</taxon>
        <taxon>Bacillati</taxon>
        <taxon>Bacillota</taxon>
        <taxon>Clostridia</taxon>
        <taxon>Lachnospirales</taxon>
        <taxon>Lachnospiraceae</taxon>
        <taxon>Anaerosporobacter</taxon>
    </lineage>
</organism>
<dbReference type="Pfam" id="PF13424">
    <property type="entry name" value="TPR_12"/>
    <property type="match status" value="1"/>
</dbReference>
<keyword evidence="6" id="KW-1185">Reference proteome</keyword>
<keyword evidence="4" id="KW-0732">Signal</keyword>
<feature type="signal peptide" evidence="4">
    <location>
        <begin position="1"/>
        <end position="29"/>
    </location>
</feature>
<proteinExistence type="predicted"/>
<evidence type="ECO:0000313" key="6">
    <source>
        <dbReference type="Proteomes" id="UP000184038"/>
    </source>
</evidence>
<evidence type="ECO:0000256" key="3">
    <source>
        <dbReference type="PROSITE-ProRule" id="PRU00339"/>
    </source>
</evidence>
<dbReference type="STRING" id="1120996.SAMN02746066_00421"/>
<dbReference type="Pfam" id="PF14559">
    <property type="entry name" value="TPR_19"/>
    <property type="match status" value="1"/>
</dbReference>
<accession>A0A1M7F6F3</accession>
<feature type="chain" id="PRO_5013223634" evidence="4">
    <location>
        <begin position="30"/>
        <end position="402"/>
    </location>
</feature>
<keyword evidence="1" id="KW-0677">Repeat</keyword>
<dbReference type="InterPro" id="IPR019734">
    <property type="entry name" value="TPR_rpt"/>
</dbReference>
<name>A0A1M7F6F3_9FIRM</name>
<gene>
    <name evidence="5" type="ORF">SAMN02746066_00421</name>
</gene>
<evidence type="ECO:0000313" key="5">
    <source>
        <dbReference type="EMBL" id="SHL99289.1"/>
    </source>
</evidence>
<feature type="repeat" description="TPR" evidence="3">
    <location>
        <begin position="103"/>
        <end position="136"/>
    </location>
</feature>
<evidence type="ECO:0000256" key="1">
    <source>
        <dbReference type="ARBA" id="ARBA00022737"/>
    </source>
</evidence>
<dbReference type="SUPFAM" id="SSF48452">
    <property type="entry name" value="TPR-like"/>
    <property type="match status" value="2"/>
</dbReference>
<evidence type="ECO:0000256" key="4">
    <source>
        <dbReference type="SAM" id="SignalP"/>
    </source>
</evidence>
<dbReference type="Pfam" id="PF13432">
    <property type="entry name" value="TPR_16"/>
    <property type="match status" value="1"/>
</dbReference>
<dbReference type="SMART" id="SM00028">
    <property type="entry name" value="TPR"/>
    <property type="match status" value="8"/>
</dbReference>
<feature type="repeat" description="TPR" evidence="3">
    <location>
        <begin position="310"/>
        <end position="343"/>
    </location>
</feature>